<accession>A0ABD1HRR7</accession>
<gene>
    <name evidence="2" type="ORF">AAHA92_09516</name>
</gene>
<dbReference type="EMBL" id="JBEAFC010000004">
    <property type="protein sequence ID" value="KAL1559141.1"/>
    <property type="molecule type" value="Genomic_DNA"/>
</dbReference>
<feature type="transmembrane region" description="Helical" evidence="1">
    <location>
        <begin position="15"/>
        <end position="36"/>
    </location>
</feature>
<feature type="transmembrane region" description="Helical" evidence="1">
    <location>
        <begin position="56"/>
        <end position="79"/>
    </location>
</feature>
<organism evidence="2 3">
    <name type="scientific">Salvia divinorum</name>
    <name type="common">Maria pastora</name>
    <name type="synonym">Diviner's sage</name>
    <dbReference type="NCBI Taxonomy" id="28513"/>
    <lineage>
        <taxon>Eukaryota</taxon>
        <taxon>Viridiplantae</taxon>
        <taxon>Streptophyta</taxon>
        <taxon>Embryophyta</taxon>
        <taxon>Tracheophyta</taxon>
        <taxon>Spermatophyta</taxon>
        <taxon>Magnoliopsida</taxon>
        <taxon>eudicotyledons</taxon>
        <taxon>Gunneridae</taxon>
        <taxon>Pentapetalae</taxon>
        <taxon>asterids</taxon>
        <taxon>lamiids</taxon>
        <taxon>Lamiales</taxon>
        <taxon>Lamiaceae</taxon>
        <taxon>Nepetoideae</taxon>
        <taxon>Mentheae</taxon>
        <taxon>Salviinae</taxon>
        <taxon>Salvia</taxon>
        <taxon>Salvia subgen. Calosphace</taxon>
    </lineage>
</organism>
<protein>
    <submittedName>
        <fullName evidence="2">Uncharacterized protein</fullName>
    </submittedName>
</protein>
<comment type="caution">
    <text evidence="2">The sequence shown here is derived from an EMBL/GenBank/DDBJ whole genome shotgun (WGS) entry which is preliminary data.</text>
</comment>
<sequence length="157" mass="17933">MIELVRKKFKHQYSLYAVAIQRNWNLLLIFIIAAHLDLKTNLFIHEGDVVYLTLPASSPLILVPSSFLILCFAFLLAVLEHLGSSPKWFLQISTSNDQKVRRSKQLAVSSNRDPEVLGIMVILHTQSMEIVLHKKVCLQRHSIITLKGMERMNIGND</sequence>
<evidence type="ECO:0000313" key="3">
    <source>
        <dbReference type="Proteomes" id="UP001567538"/>
    </source>
</evidence>
<proteinExistence type="predicted"/>
<dbReference type="Proteomes" id="UP001567538">
    <property type="component" value="Unassembled WGS sequence"/>
</dbReference>
<keyword evidence="1" id="KW-0812">Transmembrane</keyword>
<keyword evidence="1" id="KW-1133">Transmembrane helix</keyword>
<evidence type="ECO:0000313" key="2">
    <source>
        <dbReference type="EMBL" id="KAL1559141.1"/>
    </source>
</evidence>
<evidence type="ECO:0000256" key="1">
    <source>
        <dbReference type="SAM" id="Phobius"/>
    </source>
</evidence>
<name>A0ABD1HRR7_SALDI</name>
<reference evidence="2 3" key="1">
    <citation type="submission" date="2024-06" db="EMBL/GenBank/DDBJ databases">
        <title>A chromosome level genome sequence of Diviner's sage (Salvia divinorum).</title>
        <authorList>
            <person name="Ford S.A."/>
            <person name="Ro D.-K."/>
            <person name="Ness R.W."/>
            <person name="Phillips M.A."/>
        </authorList>
    </citation>
    <scope>NUCLEOTIDE SEQUENCE [LARGE SCALE GENOMIC DNA]</scope>
    <source>
        <strain evidence="2">SAF-2024a</strain>
        <tissue evidence="2">Leaf</tissue>
    </source>
</reference>
<keyword evidence="3" id="KW-1185">Reference proteome</keyword>
<keyword evidence="1" id="KW-0472">Membrane</keyword>
<dbReference type="AlphaFoldDB" id="A0ABD1HRR7"/>